<keyword evidence="1" id="KW-1133">Transmembrane helix</keyword>
<proteinExistence type="predicted"/>
<dbReference type="STRING" id="760154.Sulba_1914"/>
<protein>
    <submittedName>
        <fullName evidence="4">EAL domain-containing protein</fullName>
    </submittedName>
</protein>
<dbReference type="PANTHER" id="PTHR33121:SF71">
    <property type="entry name" value="OXYGEN SENSOR PROTEIN DOSP"/>
    <property type="match status" value="1"/>
</dbReference>
<dbReference type="Proteomes" id="UP000006176">
    <property type="component" value="Chromosome"/>
</dbReference>
<accession>I3XZ20</accession>
<dbReference type="SUPFAM" id="SSF55073">
    <property type="entry name" value="Nucleotide cyclase"/>
    <property type="match status" value="1"/>
</dbReference>
<dbReference type="SMART" id="SM00267">
    <property type="entry name" value="GGDEF"/>
    <property type="match status" value="1"/>
</dbReference>
<dbReference type="SUPFAM" id="SSF141868">
    <property type="entry name" value="EAL domain-like"/>
    <property type="match status" value="1"/>
</dbReference>
<feature type="domain" description="EAL" evidence="2">
    <location>
        <begin position="241"/>
        <end position="485"/>
    </location>
</feature>
<dbReference type="InterPro" id="IPR000160">
    <property type="entry name" value="GGDEF_dom"/>
</dbReference>
<evidence type="ECO:0000256" key="1">
    <source>
        <dbReference type="SAM" id="Phobius"/>
    </source>
</evidence>
<dbReference type="KEGG" id="sba:Sulba_1914"/>
<dbReference type="InterPro" id="IPR050706">
    <property type="entry name" value="Cyclic-di-GMP_PDE-like"/>
</dbReference>
<sequence>MVGFQAQRDEVESRKKEYVKLGIPFICAVLPLYATLWYNYYLASYVLLTLLSASSFVYVGKLRYSHKKFKHRLKSNLYTDFNTRLPNRLQFLKDARSLNPSIDSTLILINIDSFQTTNNFYGHAFGDAFLRTIAHWLKNNLPPVEATLYKCEADIYAIFIGVPFNEYNLKKYLKKISMKITKEHILCRGIEIDTTLSIGAVQGRKNLLKLSSIACKEARNKRISYVIYDKSSYKEKEYHHNITMNHILKEALSKNRIVPFFQPIINLKTKKIEKFETLMRIQKEDGNHYLPCEFLEIAKHSKIYSKLSMALIQKAFETFQISSNSFSINLSYLDMTNSVTKAFIFEKLEEFNVGSWVIFEILESDGIENYEAIASFIDEVKAYGVTIAIDDFGSGYSNFERMTQLRVDYIKIDGSLIKNLDRNEETKIIVKNIVNFAKELGIKTIAEYVHSQSILACVKELGVDYAQGYYIGKPCAHLTPLPQNT</sequence>
<dbReference type="CDD" id="cd01948">
    <property type="entry name" value="EAL"/>
    <property type="match status" value="1"/>
</dbReference>
<dbReference type="InterPro" id="IPR001633">
    <property type="entry name" value="EAL_dom"/>
</dbReference>
<reference evidence="4 5" key="1">
    <citation type="submission" date="2012-06" db="EMBL/GenBank/DDBJ databases">
        <title>Complete sequence of Sulfurospirillum barnesii SES-3.</title>
        <authorList>
            <consortium name="US DOE Joint Genome Institute"/>
            <person name="Lucas S."/>
            <person name="Han J."/>
            <person name="Lapidus A."/>
            <person name="Cheng J.-F."/>
            <person name="Goodwin L."/>
            <person name="Pitluck S."/>
            <person name="Peters L."/>
            <person name="Ovchinnikova G."/>
            <person name="Lu M."/>
            <person name="Detter J.C."/>
            <person name="Han C."/>
            <person name="Tapia R."/>
            <person name="Land M."/>
            <person name="Hauser L."/>
            <person name="Kyrpides N."/>
            <person name="Ivanova N."/>
            <person name="Pagani I."/>
            <person name="Stolz J."/>
            <person name="Arkin A."/>
            <person name="Dehal P."/>
            <person name="Oremland R."/>
            <person name="Saltikov C."/>
            <person name="Basu P."/>
            <person name="Hollibaugh J."/>
            <person name="Newman D."/>
            <person name="Stolyar S."/>
            <person name="Hazen T."/>
            <person name="Woyke T."/>
        </authorList>
    </citation>
    <scope>NUCLEOTIDE SEQUENCE [LARGE SCALE GENOMIC DNA]</scope>
    <source>
        <strain evidence="5">ATCC 700032 / DSM 10660 / SES-3</strain>
    </source>
</reference>
<dbReference type="PATRIC" id="fig|760154.4.peg.1911"/>
<dbReference type="GO" id="GO:0071111">
    <property type="term" value="F:cyclic-guanylate-specific phosphodiesterase activity"/>
    <property type="evidence" value="ECO:0007669"/>
    <property type="project" value="InterPro"/>
</dbReference>
<dbReference type="InterPro" id="IPR035919">
    <property type="entry name" value="EAL_sf"/>
</dbReference>
<feature type="transmembrane region" description="Helical" evidence="1">
    <location>
        <begin position="21"/>
        <end position="38"/>
    </location>
</feature>
<evidence type="ECO:0000259" key="3">
    <source>
        <dbReference type="PROSITE" id="PS50887"/>
    </source>
</evidence>
<dbReference type="PANTHER" id="PTHR33121">
    <property type="entry name" value="CYCLIC DI-GMP PHOSPHODIESTERASE PDEF"/>
    <property type="match status" value="1"/>
</dbReference>
<dbReference type="eggNOG" id="COG2199">
    <property type="taxonomic scope" value="Bacteria"/>
</dbReference>
<dbReference type="Pfam" id="PF00990">
    <property type="entry name" value="GGDEF"/>
    <property type="match status" value="1"/>
</dbReference>
<dbReference type="Gene3D" id="3.30.70.270">
    <property type="match status" value="1"/>
</dbReference>
<organism evidence="4 5">
    <name type="scientific">Sulfurospirillum barnesii (strain ATCC 700032 / DSM 10660 / SES-3)</name>
    <dbReference type="NCBI Taxonomy" id="760154"/>
    <lineage>
        <taxon>Bacteria</taxon>
        <taxon>Pseudomonadati</taxon>
        <taxon>Campylobacterota</taxon>
        <taxon>Epsilonproteobacteria</taxon>
        <taxon>Campylobacterales</taxon>
        <taxon>Sulfurospirillaceae</taxon>
        <taxon>Sulfurospirillum</taxon>
    </lineage>
</organism>
<dbReference type="AlphaFoldDB" id="I3XZ20"/>
<name>I3XZ20_SULBS</name>
<keyword evidence="1" id="KW-0812">Transmembrane</keyword>
<dbReference type="eggNOG" id="COG2200">
    <property type="taxonomic scope" value="Bacteria"/>
</dbReference>
<evidence type="ECO:0000313" key="5">
    <source>
        <dbReference type="Proteomes" id="UP000006176"/>
    </source>
</evidence>
<dbReference type="PROSITE" id="PS50883">
    <property type="entry name" value="EAL"/>
    <property type="match status" value="1"/>
</dbReference>
<dbReference type="Gene3D" id="3.20.20.450">
    <property type="entry name" value="EAL domain"/>
    <property type="match status" value="1"/>
</dbReference>
<feature type="domain" description="GGDEF" evidence="3">
    <location>
        <begin position="102"/>
        <end position="230"/>
    </location>
</feature>
<dbReference type="SMART" id="SM00052">
    <property type="entry name" value="EAL"/>
    <property type="match status" value="1"/>
</dbReference>
<dbReference type="InterPro" id="IPR029787">
    <property type="entry name" value="Nucleotide_cyclase"/>
</dbReference>
<dbReference type="Pfam" id="PF00563">
    <property type="entry name" value="EAL"/>
    <property type="match status" value="1"/>
</dbReference>
<dbReference type="PROSITE" id="PS50887">
    <property type="entry name" value="GGDEF"/>
    <property type="match status" value="1"/>
</dbReference>
<evidence type="ECO:0000313" key="4">
    <source>
        <dbReference type="EMBL" id="AFL69194.1"/>
    </source>
</evidence>
<evidence type="ECO:0000259" key="2">
    <source>
        <dbReference type="PROSITE" id="PS50883"/>
    </source>
</evidence>
<dbReference type="InterPro" id="IPR043128">
    <property type="entry name" value="Rev_trsase/Diguanyl_cyclase"/>
</dbReference>
<dbReference type="EMBL" id="CP003333">
    <property type="protein sequence ID" value="AFL69194.1"/>
    <property type="molecule type" value="Genomic_DNA"/>
</dbReference>
<keyword evidence="5" id="KW-1185">Reference proteome</keyword>
<keyword evidence="1" id="KW-0472">Membrane</keyword>
<gene>
    <name evidence="4" type="ordered locus">Sulba_1914</name>
</gene>
<dbReference type="HOGENOM" id="CLU_000445_70_50_7"/>